<gene>
    <name evidence="1" type="ORF">Syn7803US103_47</name>
</gene>
<organism evidence="1 2">
    <name type="scientific">Synechococcus phage ACG-2014j</name>
    <dbReference type="NCBI Taxonomy" id="1493514"/>
    <lineage>
        <taxon>Viruses</taxon>
        <taxon>Duplodnaviria</taxon>
        <taxon>Heunggongvirae</taxon>
        <taxon>Uroviricota</taxon>
        <taxon>Caudoviricetes</taxon>
        <taxon>Pantevenvirales</taxon>
        <taxon>Kyanoviridae</taxon>
        <taxon>Potamoivirus</taxon>
        <taxon>Potamoivirus tusconj</taxon>
    </lineage>
</organism>
<dbReference type="GeneID" id="24171225"/>
<dbReference type="EMBL" id="KJ019069">
    <property type="protein sequence ID" value="AIX23942.1"/>
    <property type="molecule type" value="Genomic_DNA"/>
</dbReference>
<dbReference type="OrthoDB" id="21218at10239"/>
<name>A0A0E3FA09_9CAUD</name>
<dbReference type="KEGG" id="vg:24171225"/>
<accession>A0A0E3FA09</accession>
<protein>
    <submittedName>
        <fullName evidence="1">Uncharacterized protein</fullName>
    </submittedName>
</protein>
<sequence length="317" mass="36798">MKPKNFDDCCGIVPYSYEEYLKLKTCPVQRNHIKRARDNKTKEKLQTLLPQHTFIASAELTQDSYDPINGETYKAGTVFIVDSHTRREFWKLGESDAVPEKLTSQHYKVESIAALRDLYYTFDNTTNTEKSADLAYGAARYLGVEFKNHKLYQVTGLTWGAHFYSKQQFPKTSGYDGDKLIDVIKEFTDELKFLDSFIWDKKIDIPHPLRSAAILFLKKRNDTYSRKIVQRVFQDDFDSKDENGRQDGVTNIIQWLKSKDADFAANFKTIPVLTEKFLYWLNQAYLEETVGKDRLEQKGVSSGVLDKYVRISKLDLE</sequence>
<evidence type="ECO:0000313" key="2">
    <source>
        <dbReference type="Proteomes" id="UP000033008"/>
    </source>
</evidence>
<evidence type="ECO:0000313" key="1">
    <source>
        <dbReference type="EMBL" id="AIX23942.1"/>
    </source>
</evidence>
<reference evidence="1 2" key="1">
    <citation type="submission" date="2013-12" db="EMBL/GenBank/DDBJ databases">
        <title>Ecological redundancy of diverse viral populations within a natural community.</title>
        <authorList>
            <person name="Gregory A.C."/>
            <person name="LaButti K."/>
            <person name="Copeland A."/>
            <person name="Woyke T."/>
            <person name="Sullivan M.B."/>
        </authorList>
    </citation>
    <scope>NUCLEOTIDE SEQUENCE [LARGE SCALE GENOMIC DNA]</scope>
    <source>
        <strain evidence="1">Syn7803US103</strain>
    </source>
</reference>
<proteinExistence type="predicted"/>
<dbReference type="RefSeq" id="YP_009134029.1">
    <property type="nucleotide sequence ID" value="NC_026926.1"/>
</dbReference>
<dbReference type="Proteomes" id="UP000033008">
    <property type="component" value="Segment"/>
</dbReference>